<dbReference type="EMBL" id="JAEQMG010000069">
    <property type="protein sequence ID" value="MBK6088610.1"/>
    <property type="molecule type" value="Genomic_DNA"/>
</dbReference>
<evidence type="ECO:0000256" key="2">
    <source>
        <dbReference type="SAM" id="Phobius"/>
    </source>
</evidence>
<keyword evidence="3" id="KW-0732">Signal</keyword>
<feature type="compositionally biased region" description="Low complexity" evidence="1">
    <location>
        <begin position="229"/>
        <end position="238"/>
    </location>
</feature>
<feature type="signal peptide" evidence="3">
    <location>
        <begin position="1"/>
        <end position="27"/>
    </location>
</feature>
<organism evidence="5 6">
    <name type="scientific">Ruminococcus difficilis</name>
    <dbReference type="NCBI Taxonomy" id="2763069"/>
    <lineage>
        <taxon>Bacteria</taxon>
        <taxon>Bacillati</taxon>
        <taxon>Bacillota</taxon>
        <taxon>Clostridia</taxon>
        <taxon>Eubacteriales</taxon>
        <taxon>Oscillospiraceae</taxon>
        <taxon>Ruminococcus</taxon>
    </lineage>
</organism>
<accession>A0A934WRP2</accession>
<dbReference type="Proteomes" id="UP000633365">
    <property type="component" value="Unassembled WGS sequence"/>
</dbReference>
<name>A0A934WRP2_9FIRM</name>
<feature type="compositionally biased region" description="Acidic residues" evidence="1">
    <location>
        <begin position="218"/>
        <end position="228"/>
    </location>
</feature>
<dbReference type="InterPro" id="IPR025376">
    <property type="entry name" value="CD1107-like_dom"/>
</dbReference>
<feature type="compositionally biased region" description="Acidic residues" evidence="1">
    <location>
        <begin position="242"/>
        <end position="251"/>
    </location>
</feature>
<evidence type="ECO:0000313" key="5">
    <source>
        <dbReference type="EMBL" id="MBK6088610.1"/>
    </source>
</evidence>
<keyword evidence="2" id="KW-0812">Transmembrane</keyword>
<gene>
    <name evidence="5" type="ORF">JKK62_08085</name>
</gene>
<feature type="compositionally biased region" description="Low complexity" evidence="1">
    <location>
        <begin position="35"/>
        <end position="50"/>
    </location>
</feature>
<feature type="transmembrane region" description="Helical" evidence="2">
    <location>
        <begin position="187"/>
        <end position="207"/>
    </location>
</feature>
<comment type="caution">
    <text evidence="5">The sequence shown here is derived from an EMBL/GenBank/DDBJ whole genome shotgun (WGS) entry which is preliminary data.</text>
</comment>
<evidence type="ECO:0000256" key="3">
    <source>
        <dbReference type="SAM" id="SignalP"/>
    </source>
</evidence>
<feature type="region of interest" description="Disordered" evidence="1">
    <location>
        <begin position="212"/>
        <end position="251"/>
    </location>
</feature>
<evidence type="ECO:0000313" key="6">
    <source>
        <dbReference type="Proteomes" id="UP000633365"/>
    </source>
</evidence>
<protein>
    <submittedName>
        <fullName evidence="5">DUF4366 domain-containing protein</fullName>
    </submittedName>
</protein>
<dbReference type="AlphaFoldDB" id="A0A934WRP2"/>
<feature type="chain" id="PRO_5036675624" evidence="3">
    <location>
        <begin position="28"/>
        <end position="251"/>
    </location>
</feature>
<keyword evidence="6" id="KW-1185">Reference proteome</keyword>
<keyword evidence="2" id="KW-0472">Membrane</keyword>
<evidence type="ECO:0000259" key="4">
    <source>
        <dbReference type="Pfam" id="PF14283"/>
    </source>
</evidence>
<dbReference type="Pfam" id="PF14283">
    <property type="entry name" value="CD1107-like"/>
    <property type="match status" value="1"/>
</dbReference>
<feature type="region of interest" description="Disordered" evidence="1">
    <location>
        <begin position="35"/>
        <end position="59"/>
    </location>
</feature>
<reference evidence="5" key="1">
    <citation type="submission" date="2021-01" db="EMBL/GenBank/DDBJ databases">
        <title>Genome public.</title>
        <authorList>
            <person name="Liu C."/>
            <person name="Sun Q."/>
        </authorList>
    </citation>
    <scope>NUCLEOTIDE SEQUENCE</scope>
    <source>
        <strain evidence="5">M6</strain>
    </source>
</reference>
<keyword evidence="2" id="KW-1133">Transmembrane helix</keyword>
<dbReference type="RefSeq" id="WP_201427503.1">
    <property type="nucleotide sequence ID" value="NZ_JAEQMG010000069.1"/>
</dbReference>
<sequence>MRIKRIAALTALFLLTAAFVCSLNVFAAPVEETDAPAPTAPVATQGTQPTEPVAPTLPPGAFTPDGQGSVLDYVENETDEKLFYTISTKSGNVFYLVVDEARGEQNVYFLNAVTESDLTALAEENNKTSVSGISASQTCTCTDKCESGKVNEDCPVCKKDITKCEGKSASTADEPAGGKSEKDSGNITMYVIIGAAFIAVAGVGIYVKVIRPKKQQPEFDDDEGEDYGEYNGTDDYGNSDYLPEDDDTDES</sequence>
<feature type="domain" description="Mobile element protein CD1107-like" evidence="4">
    <location>
        <begin position="61"/>
        <end position="215"/>
    </location>
</feature>
<proteinExistence type="predicted"/>
<evidence type="ECO:0000256" key="1">
    <source>
        <dbReference type="SAM" id="MobiDB-lite"/>
    </source>
</evidence>